<dbReference type="PANTHER" id="PTHR30332:SF24">
    <property type="entry name" value="SECRETIN GSPD-RELATED"/>
    <property type="match status" value="1"/>
</dbReference>
<evidence type="ECO:0000256" key="9">
    <source>
        <dbReference type="ARBA" id="ARBA00023237"/>
    </source>
</evidence>
<evidence type="ECO:0000256" key="3">
    <source>
        <dbReference type="ARBA" id="ARBA00022448"/>
    </source>
</evidence>
<keyword evidence="7" id="KW-0653">Protein transport</keyword>
<feature type="compositionally biased region" description="Pro residues" evidence="11">
    <location>
        <begin position="681"/>
        <end position="696"/>
    </location>
</feature>
<dbReference type="InterPro" id="IPR013356">
    <property type="entry name" value="T2SS_GspD"/>
</dbReference>
<dbReference type="Gene3D" id="3.30.1370.120">
    <property type="match status" value="3"/>
</dbReference>
<feature type="domain" description="GspD-like N0" evidence="15">
    <location>
        <begin position="27"/>
        <end position="96"/>
    </location>
</feature>
<keyword evidence="4" id="KW-1134">Transmembrane beta strand</keyword>
<evidence type="ECO:0000313" key="17">
    <source>
        <dbReference type="Proteomes" id="UP001595791"/>
    </source>
</evidence>
<reference evidence="17" key="1">
    <citation type="journal article" date="2019" name="Int. J. Syst. Evol. Microbiol.">
        <title>The Global Catalogue of Microorganisms (GCM) 10K type strain sequencing project: providing services to taxonomists for standard genome sequencing and annotation.</title>
        <authorList>
            <consortium name="The Broad Institute Genomics Platform"/>
            <consortium name="The Broad Institute Genome Sequencing Center for Infectious Disease"/>
            <person name="Wu L."/>
            <person name="Ma J."/>
        </authorList>
    </citation>
    <scope>NUCLEOTIDE SEQUENCE [LARGE SCALE GENOMIC DNA]</scope>
    <source>
        <strain evidence="17">LMG 29894</strain>
    </source>
</reference>
<dbReference type="InterPro" id="IPR049371">
    <property type="entry name" value="GspD-like_N0"/>
</dbReference>
<feature type="signal peptide" evidence="12">
    <location>
        <begin position="1"/>
        <end position="20"/>
    </location>
</feature>
<evidence type="ECO:0000256" key="5">
    <source>
        <dbReference type="ARBA" id="ARBA00022692"/>
    </source>
</evidence>
<comment type="caution">
    <text evidence="16">The sequence shown here is derived from an EMBL/GenBank/DDBJ whole genome shotgun (WGS) entry which is preliminary data.</text>
</comment>
<feature type="region of interest" description="Disordered" evidence="11">
    <location>
        <begin position="295"/>
        <end position="327"/>
    </location>
</feature>
<protein>
    <submittedName>
        <fullName evidence="16">Type II secretion system secretin GspD</fullName>
    </submittedName>
</protein>
<organism evidence="16 17">
    <name type="scientific">Chitinimonas lacunae</name>
    <dbReference type="NCBI Taxonomy" id="1963018"/>
    <lineage>
        <taxon>Bacteria</taxon>
        <taxon>Pseudomonadati</taxon>
        <taxon>Pseudomonadota</taxon>
        <taxon>Betaproteobacteria</taxon>
        <taxon>Neisseriales</taxon>
        <taxon>Chitinibacteraceae</taxon>
        <taxon>Chitinimonas</taxon>
    </lineage>
</organism>
<dbReference type="Pfam" id="PF03958">
    <property type="entry name" value="Secretin_N"/>
    <property type="match status" value="3"/>
</dbReference>
<keyword evidence="17" id="KW-1185">Reference proteome</keyword>
<feature type="domain" description="NolW-like" evidence="14">
    <location>
        <begin position="188"/>
        <end position="266"/>
    </location>
</feature>
<dbReference type="Pfam" id="PF21305">
    <property type="entry name" value="type_II_gspD_N0"/>
    <property type="match status" value="1"/>
</dbReference>
<evidence type="ECO:0000256" key="8">
    <source>
        <dbReference type="ARBA" id="ARBA00023136"/>
    </source>
</evidence>
<evidence type="ECO:0000256" key="10">
    <source>
        <dbReference type="RuleBase" id="RU004004"/>
    </source>
</evidence>
<evidence type="ECO:0000256" key="2">
    <source>
        <dbReference type="ARBA" id="ARBA00006980"/>
    </source>
</evidence>
<dbReference type="InterPro" id="IPR005644">
    <property type="entry name" value="NolW-like"/>
</dbReference>
<dbReference type="PRINTS" id="PR01032">
    <property type="entry name" value="PHAGEIV"/>
</dbReference>
<evidence type="ECO:0000256" key="6">
    <source>
        <dbReference type="ARBA" id="ARBA00022729"/>
    </source>
</evidence>
<comment type="subcellular location">
    <subcellularLocation>
        <location evidence="1 10">Cell outer membrane</location>
    </subcellularLocation>
</comment>
<dbReference type="InterPro" id="IPR038591">
    <property type="entry name" value="NolW-like_sf"/>
</dbReference>
<keyword evidence="3 10" id="KW-0813">Transport</keyword>
<dbReference type="Proteomes" id="UP001595791">
    <property type="component" value="Unassembled WGS sequence"/>
</dbReference>
<dbReference type="InterPro" id="IPR004846">
    <property type="entry name" value="T2SS/T3SS_dom"/>
</dbReference>
<keyword evidence="6 12" id="KW-0732">Signal</keyword>
<dbReference type="RefSeq" id="WP_378162069.1">
    <property type="nucleotide sequence ID" value="NZ_JBHSBU010000001.1"/>
</dbReference>
<evidence type="ECO:0000313" key="16">
    <source>
        <dbReference type="EMBL" id="MFC4158899.1"/>
    </source>
</evidence>
<sequence>MKSFKTLALALLLSGQMVMAADDKVMLNFVNMEIESAVKAIGLITGKNFVLDPRVKGTVNIVSSSPVAKREVFNIMLSALRLQGFAVVETSGAIKIVPEADAKQNWGVTVNRNNNVSGDRIITQVYPMKHESAAQLVPILRPLITPNNSIAAYPGANLLVITDYADNVKRLNQIIANIDQPANGEITMIPLKFASALEVAQTIGRLMPEVSTPGVVAGGIGPGLEGAKKSQVIADTRANTLLVRGDNTAHLAQIRKIAETLDRQGQSGGNIHVVYLKNADATRLAPTLKAIITGQDVPQPSSGATPGNTTPATPQPQISPSSAGLGLGAAQSTPGVAIQADATTNSLIITAPDHIYNNLRAVIDKLDARRAQVYVEAMIAEVSINKAGEFGIQWLVGGGDGDKWSVGSASVLGSKESGSNILDIAKGIATNNPTLPQGFTIGVLNGVLGKDSTNKPNLGLLATAIETNGGGNVLSTPNILTLDNEEAKIIVGQNVPFITGTQPSTGNNQNPFTTVERKDVGIQLKVKPQVSEGGAITLTVFQEVSSVDTRSNINTGNAGLITKKRSIESKVLVDDGQIIVLGGLIENDVSNGESKVPLLGDIPVLGNLFRYESRGDKRTNLMVFLRPVVLRDGQAAEALTNERYQMLQTMQREYRRDRNLMLPELPEVALPGLDGRRRKSPPAPLPPTPVTQPPAPVVDTAPVATQTIDARQK</sequence>
<name>A0ABV8MLI3_9NEIS</name>
<evidence type="ECO:0000259" key="13">
    <source>
        <dbReference type="Pfam" id="PF00263"/>
    </source>
</evidence>
<dbReference type="PRINTS" id="PR00811">
    <property type="entry name" value="BCTERIALGSPD"/>
</dbReference>
<dbReference type="InterPro" id="IPR001775">
    <property type="entry name" value="GspD/PilQ"/>
</dbReference>
<feature type="region of interest" description="Disordered" evidence="11">
    <location>
        <begin position="669"/>
        <end position="713"/>
    </location>
</feature>
<evidence type="ECO:0000259" key="15">
    <source>
        <dbReference type="Pfam" id="PF21305"/>
    </source>
</evidence>
<gene>
    <name evidence="16" type="primary">gspD</name>
    <name evidence="16" type="ORF">ACFOW7_05925</name>
</gene>
<feature type="domain" description="NolW-like" evidence="14">
    <location>
        <begin position="272"/>
        <end position="372"/>
    </location>
</feature>
<evidence type="ECO:0000256" key="1">
    <source>
        <dbReference type="ARBA" id="ARBA00004442"/>
    </source>
</evidence>
<evidence type="ECO:0000256" key="7">
    <source>
        <dbReference type="ARBA" id="ARBA00022927"/>
    </source>
</evidence>
<feature type="chain" id="PRO_5047499982" evidence="12">
    <location>
        <begin position="21"/>
        <end position="713"/>
    </location>
</feature>
<dbReference type="EMBL" id="JBHSBU010000001">
    <property type="protein sequence ID" value="MFC4158899.1"/>
    <property type="molecule type" value="Genomic_DNA"/>
</dbReference>
<dbReference type="InterPro" id="IPR050810">
    <property type="entry name" value="Bact_Secretion_Sys_Channel"/>
</dbReference>
<evidence type="ECO:0000256" key="11">
    <source>
        <dbReference type="SAM" id="MobiDB-lite"/>
    </source>
</evidence>
<keyword evidence="5" id="KW-0812">Transmembrane</keyword>
<comment type="similarity">
    <text evidence="2">Belongs to the bacterial secretin family. GSP D subfamily.</text>
</comment>
<accession>A0ABV8MLI3</accession>
<dbReference type="NCBIfam" id="TIGR02517">
    <property type="entry name" value="type_II_gspD"/>
    <property type="match status" value="1"/>
</dbReference>
<evidence type="ECO:0000256" key="12">
    <source>
        <dbReference type="SAM" id="SignalP"/>
    </source>
</evidence>
<proteinExistence type="inferred from homology"/>
<evidence type="ECO:0000259" key="14">
    <source>
        <dbReference type="Pfam" id="PF03958"/>
    </source>
</evidence>
<dbReference type="Pfam" id="PF00263">
    <property type="entry name" value="Secretin"/>
    <property type="match status" value="1"/>
</dbReference>
<evidence type="ECO:0000256" key="4">
    <source>
        <dbReference type="ARBA" id="ARBA00022452"/>
    </source>
</evidence>
<feature type="domain" description="NolW-like" evidence="14">
    <location>
        <begin position="123"/>
        <end position="182"/>
    </location>
</feature>
<dbReference type="PANTHER" id="PTHR30332">
    <property type="entry name" value="PROBABLE GENERAL SECRETION PATHWAY PROTEIN D"/>
    <property type="match status" value="1"/>
</dbReference>
<feature type="domain" description="Type II/III secretion system secretin-like" evidence="13">
    <location>
        <begin position="464"/>
        <end position="630"/>
    </location>
</feature>
<feature type="compositionally biased region" description="Low complexity" evidence="11">
    <location>
        <begin position="303"/>
        <end position="316"/>
    </location>
</feature>
<keyword evidence="9" id="KW-0998">Cell outer membrane</keyword>
<keyword evidence="8" id="KW-0472">Membrane</keyword>